<dbReference type="CDD" id="cd03255">
    <property type="entry name" value="ABC_MJ0796_LolCDE_FtsE"/>
    <property type="match status" value="1"/>
</dbReference>
<dbReference type="Gene3D" id="3.40.50.300">
    <property type="entry name" value="P-loop containing nucleotide triphosphate hydrolases"/>
    <property type="match status" value="1"/>
</dbReference>
<dbReference type="GO" id="GO:0016887">
    <property type="term" value="F:ATP hydrolysis activity"/>
    <property type="evidence" value="ECO:0007669"/>
    <property type="project" value="InterPro"/>
</dbReference>
<dbReference type="AlphaFoldDB" id="A0A518K9M2"/>
<dbReference type="GO" id="GO:0005886">
    <property type="term" value="C:plasma membrane"/>
    <property type="evidence" value="ECO:0007669"/>
    <property type="project" value="TreeGrafter"/>
</dbReference>
<evidence type="ECO:0000313" key="6">
    <source>
        <dbReference type="EMBL" id="QDV74488.1"/>
    </source>
</evidence>
<dbReference type="Proteomes" id="UP000316426">
    <property type="component" value="Chromosome"/>
</dbReference>
<evidence type="ECO:0000256" key="2">
    <source>
        <dbReference type="ARBA" id="ARBA00022741"/>
    </source>
</evidence>
<evidence type="ECO:0000313" key="7">
    <source>
        <dbReference type="Proteomes" id="UP000316426"/>
    </source>
</evidence>
<evidence type="ECO:0000256" key="1">
    <source>
        <dbReference type="ARBA" id="ARBA00022448"/>
    </source>
</evidence>
<dbReference type="EC" id="3.6.3.-" evidence="6"/>
<dbReference type="SUPFAM" id="SSF52540">
    <property type="entry name" value="P-loop containing nucleoside triphosphate hydrolases"/>
    <property type="match status" value="1"/>
</dbReference>
<dbReference type="KEGG" id="bmei:Spa11_26920"/>
<dbReference type="InterPro" id="IPR003439">
    <property type="entry name" value="ABC_transporter-like_ATP-bd"/>
</dbReference>
<sequence length="259" mass="26919">MVSNARSSVLVASGIRKSYGSGDAIVRAVAGVDITLRAGEIVAVMGASGSGKTTLLHLLGGLVRADGGVIRCGDRDFATLSDAQLTALRCSEISIVLQSYNLLPTLTALDNVALPLLLSGKSRARARELASDKLSQVGMAGHGGRRPPQLSGGEQQRVASARALVNEPRILLADEPTGNLDRKNAESVCQLLQQVGASAGRAAAIVSHDPVVAYHADRVIVLVDGQLVDSFSRNEILGAEDLAPRYLSATTSNTAGCDR</sequence>
<dbReference type="PROSITE" id="PS50893">
    <property type="entry name" value="ABC_TRANSPORTER_2"/>
    <property type="match status" value="1"/>
</dbReference>
<keyword evidence="7" id="KW-1185">Reference proteome</keyword>
<dbReference type="RefSeq" id="WP_145112932.1">
    <property type="nucleotide sequence ID" value="NZ_CP036349.1"/>
</dbReference>
<dbReference type="InterPro" id="IPR003593">
    <property type="entry name" value="AAA+_ATPase"/>
</dbReference>
<dbReference type="InterPro" id="IPR027417">
    <property type="entry name" value="P-loop_NTPase"/>
</dbReference>
<gene>
    <name evidence="6" type="primary">lolD_2</name>
    <name evidence="6" type="ORF">Spa11_26920</name>
</gene>
<organism evidence="6 7">
    <name type="scientific">Botrimarina mediterranea</name>
    <dbReference type="NCBI Taxonomy" id="2528022"/>
    <lineage>
        <taxon>Bacteria</taxon>
        <taxon>Pseudomonadati</taxon>
        <taxon>Planctomycetota</taxon>
        <taxon>Planctomycetia</taxon>
        <taxon>Pirellulales</taxon>
        <taxon>Lacipirellulaceae</taxon>
        <taxon>Botrimarina</taxon>
    </lineage>
</organism>
<keyword evidence="2" id="KW-0547">Nucleotide-binding</keyword>
<keyword evidence="6" id="KW-0378">Hydrolase</keyword>
<dbReference type="EMBL" id="CP036349">
    <property type="protein sequence ID" value="QDV74488.1"/>
    <property type="molecule type" value="Genomic_DNA"/>
</dbReference>
<dbReference type="SMART" id="SM00382">
    <property type="entry name" value="AAA"/>
    <property type="match status" value="1"/>
</dbReference>
<dbReference type="PANTHER" id="PTHR24220:SF685">
    <property type="entry name" value="ABC TRANSPORTER RELATED"/>
    <property type="match status" value="1"/>
</dbReference>
<accession>A0A518K9M2</accession>
<evidence type="ECO:0000259" key="5">
    <source>
        <dbReference type="PROSITE" id="PS50893"/>
    </source>
</evidence>
<feature type="region of interest" description="Disordered" evidence="4">
    <location>
        <begin position="136"/>
        <end position="157"/>
    </location>
</feature>
<dbReference type="GO" id="GO:0022857">
    <property type="term" value="F:transmembrane transporter activity"/>
    <property type="evidence" value="ECO:0007669"/>
    <property type="project" value="TreeGrafter"/>
</dbReference>
<dbReference type="Pfam" id="PF00005">
    <property type="entry name" value="ABC_tran"/>
    <property type="match status" value="1"/>
</dbReference>
<name>A0A518K9M2_9BACT</name>
<dbReference type="PANTHER" id="PTHR24220">
    <property type="entry name" value="IMPORT ATP-BINDING PROTEIN"/>
    <property type="match status" value="1"/>
</dbReference>
<reference evidence="6 7" key="1">
    <citation type="submission" date="2019-02" db="EMBL/GenBank/DDBJ databases">
        <title>Deep-cultivation of Planctomycetes and their phenomic and genomic characterization uncovers novel biology.</title>
        <authorList>
            <person name="Wiegand S."/>
            <person name="Jogler M."/>
            <person name="Boedeker C."/>
            <person name="Pinto D."/>
            <person name="Vollmers J."/>
            <person name="Rivas-Marin E."/>
            <person name="Kohn T."/>
            <person name="Peeters S.H."/>
            <person name="Heuer A."/>
            <person name="Rast P."/>
            <person name="Oberbeckmann S."/>
            <person name="Bunk B."/>
            <person name="Jeske O."/>
            <person name="Meyerdierks A."/>
            <person name="Storesund J.E."/>
            <person name="Kallscheuer N."/>
            <person name="Luecker S."/>
            <person name="Lage O.M."/>
            <person name="Pohl T."/>
            <person name="Merkel B.J."/>
            <person name="Hornburger P."/>
            <person name="Mueller R.-W."/>
            <person name="Bruemmer F."/>
            <person name="Labrenz M."/>
            <person name="Spormann A.M."/>
            <person name="Op den Camp H."/>
            <person name="Overmann J."/>
            <person name="Amann R."/>
            <person name="Jetten M.S.M."/>
            <person name="Mascher T."/>
            <person name="Medema M.H."/>
            <person name="Devos D.P."/>
            <person name="Kaster A.-K."/>
            <person name="Ovreas L."/>
            <person name="Rohde M."/>
            <person name="Galperin M.Y."/>
            <person name="Jogler C."/>
        </authorList>
    </citation>
    <scope>NUCLEOTIDE SEQUENCE [LARGE SCALE GENOMIC DNA]</scope>
    <source>
        <strain evidence="6 7">Spa11</strain>
    </source>
</reference>
<evidence type="ECO:0000256" key="3">
    <source>
        <dbReference type="ARBA" id="ARBA00022840"/>
    </source>
</evidence>
<dbReference type="InterPro" id="IPR017911">
    <property type="entry name" value="MacB-like_ATP-bd"/>
</dbReference>
<keyword evidence="1" id="KW-0813">Transport</keyword>
<keyword evidence="3 6" id="KW-0067">ATP-binding</keyword>
<keyword evidence="6" id="KW-0449">Lipoprotein</keyword>
<dbReference type="InterPro" id="IPR015854">
    <property type="entry name" value="ABC_transpr_LolD-like"/>
</dbReference>
<protein>
    <submittedName>
        <fullName evidence="6">Lipoprotein-releasing system ATP-binding protein LolD</fullName>
        <ecNumber evidence="6">3.6.3.-</ecNumber>
    </submittedName>
</protein>
<evidence type="ECO:0000256" key="4">
    <source>
        <dbReference type="SAM" id="MobiDB-lite"/>
    </source>
</evidence>
<dbReference type="GO" id="GO:0005524">
    <property type="term" value="F:ATP binding"/>
    <property type="evidence" value="ECO:0007669"/>
    <property type="project" value="UniProtKB-KW"/>
</dbReference>
<proteinExistence type="predicted"/>
<feature type="domain" description="ABC transporter" evidence="5">
    <location>
        <begin position="10"/>
        <end position="249"/>
    </location>
</feature>